<dbReference type="AlphaFoldDB" id="A0A2Z2KP02"/>
<dbReference type="Proteomes" id="UP000249890">
    <property type="component" value="Chromosome"/>
</dbReference>
<proteinExistence type="predicted"/>
<gene>
    <name evidence="1" type="ORF">B9T62_06475</name>
</gene>
<evidence type="ECO:0000313" key="2">
    <source>
        <dbReference type="Proteomes" id="UP000249890"/>
    </source>
</evidence>
<dbReference type="EMBL" id="CP021780">
    <property type="protein sequence ID" value="ASA20478.1"/>
    <property type="molecule type" value="Genomic_DNA"/>
</dbReference>
<sequence length="67" mass="7118">MREKSAVRAWIMYDWANSAYATTVLAAVLPIFHSSVAAGSPLCIRISGNSTVPFLSSSYIAGNVVPT</sequence>
<protein>
    <submittedName>
        <fullName evidence="1">Uncharacterized protein</fullName>
    </submittedName>
</protein>
<accession>A0A2Z2KP02</accession>
<dbReference type="KEGG" id="pdh:B9T62_06475"/>
<keyword evidence="2" id="KW-1185">Reference proteome</keyword>
<reference evidence="1 2" key="1">
    <citation type="submission" date="2017-06" db="EMBL/GenBank/DDBJ databases">
        <title>Complete genome sequence of Paenibacillus donghaensis KCTC 13049T isolated from East Sea sediment, South Korea.</title>
        <authorList>
            <person name="Jung B.K."/>
            <person name="Hong S.-J."/>
            <person name="Shin J.-H."/>
        </authorList>
    </citation>
    <scope>NUCLEOTIDE SEQUENCE [LARGE SCALE GENOMIC DNA]</scope>
    <source>
        <strain evidence="1 2">KCTC 13049</strain>
    </source>
</reference>
<organism evidence="1 2">
    <name type="scientific">Paenibacillus donghaensis</name>
    <dbReference type="NCBI Taxonomy" id="414771"/>
    <lineage>
        <taxon>Bacteria</taxon>
        <taxon>Bacillati</taxon>
        <taxon>Bacillota</taxon>
        <taxon>Bacilli</taxon>
        <taxon>Bacillales</taxon>
        <taxon>Paenibacillaceae</taxon>
        <taxon>Paenibacillus</taxon>
    </lineage>
</organism>
<name>A0A2Z2KP02_9BACL</name>
<evidence type="ECO:0000313" key="1">
    <source>
        <dbReference type="EMBL" id="ASA20478.1"/>
    </source>
</evidence>